<reference evidence="2" key="1">
    <citation type="submission" date="2021-03" db="EMBL/GenBank/DDBJ databases">
        <title>Draft genome sequence of rust myrtle Austropuccinia psidii MF-1, a brazilian biotype.</title>
        <authorList>
            <person name="Quecine M.C."/>
            <person name="Pachon D.M.R."/>
            <person name="Bonatelli M.L."/>
            <person name="Correr F.H."/>
            <person name="Franceschini L.M."/>
            <person name="Leite T.F."/>
            <person name="Margarido G.R.A."/>
            <person name="Almeida C.A."/>
            <person name="Ferrarezi J.A."/>
            <person name="Labate C.A."/>
        </authorList>
    </citation>
    <scope>NUCLEOTIDE SEQUENCE</scope>
    <source>
        <strain evidence="2">MF-1</strain>
    </source>
</reference>
<dbReference type="Proteomes" id="UP000765509">
    <property type="component" value="Unassembled WGS sequence"/>
</dbReference>
<gene>
    <name evidence="2" type="ORF">O181_050298</name>
</gene>
<evidence type="ECO:0000256" key="1">
    <source>
        <dbReference type="SAM" id="MobiDB-lite"/>
    </source>
</evidence>
<evidence type="ECO:0000313" key="3">
    <source>
        <dbReference type="Proteomes" id="UP000765509"/>
    </source>
</evidence>
<comment type="caution">
    <text evidence="2">The sequence shown here is derived from an EMBL/GenBank/DDBJ whole genome shotgun (WGS) entry which is preliminary data.</text>
</comment>
<accession>A0A9Q3E1H3</accession>
<keyword evidence="3" id="KW-1185">Reference proteome</keyword>
<protein>
    <submittedName>
        <fullName evidence="2">Uncharacterized protein</fullName>
    </submittedName>
</protein>
<dbReference type="AlphaFoldDB" id="A0A9Q3E1H3"/>
<dbReference type="EMBL" id="AVOT02021647">
    <property type="protein sequence ID" value="MBW0510583.1"/>
    <property type="molecule type" value="Genomic_DNA"/>
</dbReference>
<feature type="region of interest" description="Disordered" evidence="1">
    <location>
        <begin position="1"/>
        <end position="24"/>
    </location>
</feature>
<name>A0A9Q3E1H3_9BASI</name>
<evidence type="ECO:0000313" key="2">
    <source>
        <dbReference type="EMBL" id="MBW0510583.1"/>
    </source>
</evidence>
<organism evidence="2 3">
    <name type="scientific">Austropuccinia psidii MF-1</name>
    <dbReference type="NCBI Taxonomy" id="1389203"/>
    <lineage>
        <taxon>Eukaryota</taxon>
        <taxon>Fungi</taxon>
        <taxon>Dikarya</taxon>
        <taxon>Basidiomycota</taxon>
        <taxon>Pucciniomycotina</taxon>
        <taxon>Pucciniomycetes</taxon>
        <taxon>Pucciniales</taxon>
        <taxon>Sphaerophragmiaceae</taxon>
        <taxon>Austropuccinia</taxon>
    </lineage>
</organism>
<proteinExistence type="predicted"/>
<sequence length="104" mass="11635">MSPSPARGNKEPPPLPRGSDSTNLAFLPPEDMMMCEEYSINANEPNEGTKALFNMIKNINNRLDTIEKNNTKRLTTNDSAYPPSQQDVINRLIAANKELMTEVQ</sequence>